<evidence type="ECO:0000313" key="2">
    <source>
        <dbReference type="EMBL" id="WUV43413.1"/>
    </source>
</evidence>
<dbReference type="Pfam" id="PF00117">
    <property type="entry name" value="GATase"/>
    <property type="match status" value="1"/>
</dbReference>
<evidence type="ECO:0000259" key="1">
    <source>
        <dbReference type="Pfam" id="PF00117"/>
    </source>
</evidence>
<dbReference type="NCBIfam" id="NF005743">
    <property type="entry name" value="PRK07567.1"/>
    <property type="match status" value="1"/>
</dbReference>
<name>A0ABZ1YK35_9NOCA</name>
<dbReference type="CDD" id="cd01741">
    <property type="entry name" value="GATase1_1"/>
    <property type="match status" value="1"/>
</dbReference>
<evidence type="ECO:0000313" key="3">
    <source>
        <dbReference type="Proteomes" id="UP001432062"/>
    </source>
</evidence>
<dbReference type="EMBL" id="CP109441">
    <property type="protein sequence ID" value="WUV43413.1"/>
    <property type="molecule type" value="Genomic_DNA"/>
</dbReference>
<keyword evidence="3" id="KW-1185">Reference proteome</keyword>
<protein>
    <submittedName>
        <fullName evidence="2">Glutamine amidotransferase</fullName>
    </submittedName>
</protein>
<gene>
    <name evidence="2" type="ORF">OG563_29830</name>
</gene>
<proteinExistence type="predicted"/>
<dbReference type="InterPro" id="IPR029062">
    <property type="entry name" value="Class_I_gatase-like"/>
</dbReference>
<organism evidence="2 3">
    <name type="scientific">Nocardia vinacea</name>
    <dbReference type="NCBI Taxonomy" id="96468"/>
    <lineage>
        <taxon>Bacteria</taxon>
        <taxon>Bacillati</taxon>
        <taxon>Actinomycetota</taxon>
        <taxon>Actinomycetes</taxon>
        <taxon>Mycobacteriales</taxon>
        <taxon>Nocardiaceae</taxon>
        <taxon>Nocardia</taxon>
    </lineage>
</organism>
<feature type="domain" description="Glutamine amidotransferase" evidence="1">
    <location>
        <begin position="37"/>
        <end position="194"/>
    </location>
</feature>
<sequence>MTKPCLVLQLRPERPAADDEYRAVLRMADLAEGDTVRVQMDQEFPDIDLDDYSAVIVGGGPSNVSSPDAEKYTYQRTFEPKLKKLMTEIVGRDFPYLGACYGLGILADVLGGEVSFQQYSEPVGAQTIDLTEHGRTDPLLAGIPRIFRAFVGHKEACQEVPPGAVLLAGSADCPVQMIRVGQHVYATQFHPELDSDGLALRIEVYRHAGYFEPHEAEDLIELGHRESITVPSVILSRFITRYCRG</sequence>
<dbReference type="PANTHER" id="PTHR42695">
    <property type="entry name" value="GLUTAMINE AMIDOTRANSFERASE YLR126C-RELATED"/>
    <property type="match status" value="1"/>
</dbReference>
<dbReference type="InterPro" id="IPR044992">
    <property type="entry name" value="ChyE-like"/>
</dbReference>
<dbReference type="SUPFAM" id="SSF52317">
    <property type="entry name" value="Class I glutamine amidotransferase-like"/>
    <property type="match status" value="1"/>
</dbReference>
<dbReference type="Proteomes" id="UP001432062">
    <property type="component" value="Chromosome"/>
</dbReference>
<keyword evidence="2" id="KW-0315">Glutamine amidotransferase</keyword>
<accession>A0ABZ1YK35</accession>
<reference evidence="2" key="1">
    <citation type="submission" date="2022-10" db="EMBL/GenBank/DDBJ databases">
        <title>The complete genomes of actinobacterial strains from the NBC collection.</title>
        <authorList>
            <person name="Joergensen T.S."/>
            <person name="Alvarez Arevalo M."/>
            <person name="Sterndorff E.B."/>
            <person name="Faurdal D."/>
            <person name="Vuksanovic O."/>
            <person name="Mourched A.-S."/>
            <person name="Charusanti P."/>
            <person name="Shaw S."/>
            <person name="Blin K."/>
            <person name="Weber T."/>
        </authorList>
    </citation>
    <scope>NUCLEOTIDE SEQUENCE</scope>
    <source>
        <strain evidence="2">NBC_01482</strain>
    </source>
</reference>
<dbReference type="RefSeq" id="WP_329405872.1">
    <property type="nucleotide sequence ID" value="NZ_CP109441.1"/>
</dbReference>
<dbReference type="Gene3D" id="3.40.50.880">
    <property type="match status" value="1"/>
</dbReference>
<dbReference type="PANTHER" id="PTHR42695:SF5">
    <property type="entry name" value="GLUTAMINE AMIDOTRANSFERASE YLR126C-RELATED"/>
    <property type="match status" value="1"/>
</dbReference>
<dbReference type="PROSITE" id="PS51273">
    <property type="entry name" value="GATASE_TYPE_1"/>
    <property type="match status" value="1"/>
</dbReference>
<dbReference type="InterPro" id="IPR017926">
    <property type="entry name" value="GATASE"/>
</dbReference>